<evidence type="ECO:0000313" key="2">
    <source>
        <dbReference type="Proteomes" id="UP000313359"/>
    </source>
</evidence>
<name>A0A5C2S5E7_9APHY</name>
<dbReference type="EMBL" id="ML122276">
    <property type="protein sequence ID" value="RPD58214.1"/>
    <property type="molecule type" value="Genomic_DNA"/>
</dbReference>
<organism evidence="1 2">
    <name type="scientific">Lentinus tigrinus ALCF2SS1-6</name>
    <dbReference type="NCBI Taxonomy" id="1328759"/>
    <lineage>
        <taxon>Eukaryota</taxon>
        <taxon>Fungi</taxon>
        <taxon>Dikarya</taxon>
        <taxon>Basidiomycota</taxon>
        <taxon>Agaricomycotina</taxon>
        <taxon>Agaricomycetes</taxon>
        <taxon>Polyporales</taxon>
        <taxon>Polyporaceae</taxon>
        <taxon>Lentinus</taxon>
    </lineage>
</organism>
<proteinExistence type="predicted"/>
<keyword evidence="2" id="KW-1185">Reference proteome</keyword>
<evidence type="ECO:0000313" key="1">
    <source>
        <dbReference type="EMBL" id="RPD58214.1"/>
    </source>
</evidence>
<accession>A0A5C2S5E7</accession>
<protein>
    <submittedName>
        <fullName evidence="1">Uncharacterized protein</fullName>
    </submittedName>
</protein>
<dbReference type="AlphaFoldDB" id="A0A5C2S5E7"/>
<reference evidence="1" key="1">
    <citation type="journal article" date="2018" name="Genome Biol. Evol.">
        <title>Genomics and development of Lentinus tigrinus, a white-rot wood-decaying mushroom with dimorphic fruiting bodies.</title>
        <authorList>
            <person name="Wu B."/>
            <person name="Xu Z."/>
            <person name="Knudson A."/>
            <person name="Carlson A."/>
            <person name="Chen N."/>
            <person name="Kovaka S."/>
            <person name="LaButti K."/>
            <person name="Lipzen A."/>
            <person name="Pennachio C."/>
            <person name="Riley R."/>
            <person name="Schakwitz W."/>
            <person name="Umezawa K."/>
            <person name="Ohm R.A."/>
            <person name="Grigoriev I.V."/>
            <person name="Nagy L.G."/>
            <person name="Gibbons J."/>
            <person name="Hibbett D."/>
        </authorList>
    </citation>
    <scope>NUCLEOTIDE SEQUENCE [LARGE SCALE GENOMIC DNA]</scope>
    <source>
        <strain evidence="1">ALCF2SS1-6</strain>
    </source>
</reference>
<gene>
    <name evidence="1" type="ORF">L227DRAFT_191233</name>
</gene>
<dbReference type="Proteomes" id="UP000313359">
    <property type="component" value="Unassembled WGS sequence"/>
</dbReference>
<sequence>MSPGHNNVYGDYRSYGVLVFGQNLVSYRTVLTGQARHRRNGRLGGWTSVWAVKVGGLQPPRLTTPDHLTVCVDSYLGCRLSPRTRWYFRLSFSVPVRLLRSDIRFLELEVITTPVVSLRIAWELRGRVLLLRGRSCANEGTCTSTENAFRQDGNFRTSPANIGACECGSSGLPSVSGRVTRSAASRCLKL</sequence>